<sequence>MTRDRILMAARALFADRPYAQARLRDVSRMSGVSIGGLHGHFSDKADLWRAAMECEPPLDSDLVRASGRLLDMLRGLHAARLADSTEAADRRSAWRRAEAVLAQFEGDDEREQGI</sequence>
<keyword evidence="7" id="KW-1185">Reference proteome</keyword>
<dbReference type="GO" id="GO:0000976">
    <property type="term" value="F:transcription cis-regulatory region binding"/>
    <property type="evidence" value="ECO:0007669"/>
    <property type="project" value="TreeGrafter"/>
</dbReference>
<organism evidence="6 7">
    <name type="scientific">Brevundimonas bullata</name>
    <dbReference type="NCBI Taxonomy" id="13160"/>
    <lineage>
        <taxon>Bacteria</taxon>
        <taxon>Pseudomonadati</taxon>
        <taxon>Pseudomonadota</taxon>
        <taxon>Alphaproteobacteria</taxon>
        <taxon>Caulobacterales</taxon>
        <taxon>Caulobacteraceae</taxon>
        <taxon>Brevundimonas</taxon>
    </lineage>
</organism>
<gene>
    <name evidence="6" type="ORF">HNP32_001991</name>
</gene>
<dbReference type="RefSeq" id="WP_184269577.1">
    <property type="nucleotide sequence ID" value="NZ_JACHKY010000003.1"/>
</dbReference>
<evidence type="ECO:0000256" key="1">
    <source>
        <dbReference type="ARBA" id="ARBA00023015"/>
    </source>
</evidence>
<dbReference type="InterPro" id="IPR050109">
    <property type="entry name" value="HTH-type_TetR-like_transc_reg"/>
</dbReference>
<keyword evidence="1" id="KW-0805">Transcription regulation</keyword>
<dbReference type="PRINTS" id="PR00455">
    <property type="entry name" value="HTHTETR"/>
</dbReference>
<evidence type="ECO:0000256" key="3">
    <source>
        <dbReference type="ARBA" id="ARBA00023163"/>
    </source>
</evidence>
<dbReference type="PANTHER" id="PTHR30055">
    <property type="entry name" value="HTH-TYPE TRANSCRIPTIONAL REGULATOR RUTR"/>
    <property type="match status" value="1"/>
</dbReference>
<evidence type="ECO:0000256" key="4">
    <source>
        <dbReference type="PROSITE-ProRule" id="PRU00335"/>
    </source>
</evidence>
<proteinExistence type="predicted"/>
<protein>
    <submittedName>
        <fullName evidence="6">AcrR family transcriptional regulator</fullName>
    </submittedName>
</protein>
<dbReference type="AlphaFoldDB" id="A0A7W7IPS3"/>
<evidence type="ECO:0000259" key="5">
    <source>
        <dbReference type="PROSITE" id="PS50977"/>
    </source>
</evidence>
<comment type="caution">
    <text evidence="6">The sequence shown here is derived from an EMBL/GenBank/DDBJ whole genome shotgun (WGS) entry which is preliminary data.</text>
</comment>
<accession>A0A7W7IPS3</accession>
<keyword evidence="3" id="KW-0804">Transcription</keyword>
<dbReference type="Gene3D" id="1.10.357.10">
    <property type="entry name" value="Tetracycline Repressor, domain 2"/>
    <property type="match status" value="1"/>
</dbReference>
<dbReference type="InterPro" id="IPR009057">
    <property type="entry name" value="Homeodomain-like_sf"/>
</dbReference>
<dbReference type="SUPFAM" id="SSF46689">
    <property type="entry name" value="Homeodomain-like"/>
    <property type="match status" value="1"/>
</dbReference>
<dbReference type="Proteomes" id="UP000539957">
    <property type="component" value="Unassembled WGS sequence"/>
</dbReference>
<feature type="DNA-binding region" description="H-T-H motif" evidence="4">
    <location>
        <begin position="23"/>
        <end position="42"/>
    </location>
</feature>
<name>A0A7W7IPS3_9CAUL</name>
<dbReference type="EMBL" id="JACHKY010000003">
    <property type="protein sequence ID" value="MBB4798247.1"/>
    <property type="molecule type" value="Genomic_DNA"/>
</dbReference>
<evidence type="ECO:0000256" key="2">
    <source>
        <dbReference type="ARBA" id="ARBA00023125"/>
    </source>
</evidence>
<evidence type="ECO:0000313" key="6">
    <source>
        <dbReference type="EMBL" id="MBB4798247.1"/>
    </source>
</evidence>
<dbReference type="InterPro" id="IPR001647">
    <property type="entry name" value="HTH_TetR"/>
</dbReference>
<reference evidence="6 7" key="1">
    <citation type="submission" date="2020-08" db="EMBL/GenBank/DDBJ databases">
        <title>Functional genomics of gut bacteria from endangered species of beetles.</title>
        <authorList>
            <person name="Carlos-Shanley C."/>
        </authorList>
    </citation>
    <scope>NUCLEOTIDE SEQUENCE [LARGE SCALE GENOMIC DNA]</scope>
    <source>
        <strain evidence="6 7">S00123</strain>
    </source>
</reference>
<dbReference type="Pfam" id="PF00440">
    <property type="entry name" value="TetR_N"/>
    <property type="match status" value="1"/>
</dbReference>
<keyword evidence="2 4" id="KW-0238">DNA-binding</keyword>
<dbReference type="PROSITE" id="PS50977">
    <property type="entry name" value="HTH_TETR_2"/>
    <property type="match status" value="1"/>
</dbReference>
<evidence type="ECO:0000313" key="7">
    <source>
        <dbReference type="Proteomes" id="UP000539957"/>
    </source>
</evidence>
<dbReference type="PANTHER" id="PTHR30055:SF234">
    <property type="entry name" value="HTH-TYPE TRANSCRIPTIONAL REGULATOR BETI"/>
    <property type="match status" value="1"/>
</dbReference>
<feature type="domain" description="HTH tetR-type" evidence="5">
    <location>
        <begin position="1"/>
        <end position="60"/>
    </location>
</feature>
<dbReference type="GO" id="GO:0003700">
    <property type="term" value="F:DNA-binding transcription factor activity"/>
    <property type="evidence" value="ECO:0007669"/>
    <property type="project" value="TreeGrafter"/>
</dbReference>